<evidence type="ECO:0000256" key="1">
    <source>
        <dbReference type="ARBA" id="ARBA00022448"/>
    </source>
</evidence>
<feature type="non-terminal residue" evidence="4">
    <location>
        <position position="1"/>
    </location>
</feature>
<accession>A0A0B6Z613</accession>
<reference evidence="4" key="1">
    <citation type="submission" date="2014-12" db="EMBL/GenBank/DDBJ databases">
        <title>Insight into the proteome of Arion vulgaris.</title>
        <authorList>
            <person name="Aradska J."/>
            <person name="Bulat T."/>
            <person name="Smidak R."/>
            <person name="Sarate P."/>
            <person name="Gangsoo J."/>
            <person name="Sialana F."/>
            <person name="Bilban M."/>
            <person name="Lubec G."/>
        </authorList>
    </citation>
    <scope>NUCLEOTIDE SEQUENCE</scope>
    <source>
        <tissue evidence="4">Skin</tissue>
    </source>
</reference>
<dbReference type="GO" id="GO:0015171">
    <property type="term" value="F:amino acid transmembrane transporter activity"/>
    <property type="evidence" value="ECO:0007669"/>
    <property type="project" value="TreeGrafter"/>
</dbReference>
<dbReference type="PANTHER" id="PTHR43243">
    <property type="entry name" value="INNER MEMBRANE TRANSPORTER YGJI-RELATED"/>
    <property type="match status" value="1"/>
</dbReference>
<keyword evidence="2" id="KW-0812">Transmembrane</keyword>
<gene>
    <name evidence="4" type="primary">ORF50568</name>
</gene>
<keyword evidence="2" id="KW-1133">Transmembrane helix</keyword>
<proteinExistence type="predicted"/>
<evidence type="ECO:0000259" key="3">
    <source>
        <dbReference type="Pfam" id="PF13906"/>
    </source>
</evidence>
<dbReference type="Gene3D" id="1.20.1740.10">
    <property type="entry name" value="Amino acid/polyamine transporter I"/>
    <property type="match status" value="1"/>
</dbReference>
<feature type="transmembrane region" description="Helical" evidence="2">
    <location>
        <begin position="72"/>
        <end position="89"/>
    </location>
</feature>
<keyword evidence="2" id="KW-0472">Membrane</keyword>
<protein>
    <recommendedName>
        <fullName evidence="3">Cationic amino acid transporter C-terminal domain-containing protein</fullName>
    </recommendedName>
</protein>
<evidence type="ECO:0000256" key="2">
    <source>
        <dbReference type="SAM" id="Phobius"/>
    </source>
</evidence>
<sequence>FYLKHHVIIFLLLFYGFMSVMCAILAHFYDQLAERNVLVIIVLAASMTVVTCMAVLLMFIPHSKRSSDGFRTPLVPLLTVITAGINIYLMTSLKWVTWLLFLGWLLIGLVIYFVYGTKHSNLNALSVVDSSCDQESAELEMLTSSHETSKECIPLLQSE</sequence>
<evidence type="ECO:0000313" key="4">
    <source>
        <dbReference type="EMBL" id="CEK64084.1"/>
    </source>
</evidence>
<dbReference type="EMBL" id="HACG01017219">
    <property type="protein sequence ID" value="CEK64084.1"/>
    <property type="molecule type" value="Transcribed_RNA"/>
</dbReference>
<feature type="transmembrane region" description="Helical" evidence="2">
    <location>
        <begin position="95"/>
        <end position="115"/>
    </location>
</feature>
<dbReference type="Pfam" id="PF13906">
    <property type="entry name" value="AA_permease_C"/>
    <property type="match status" value="1"/>
</dbReference>
<feature type="domain" description="Cationic amino acid transporter C-terminal" evidence="3">
    <location>
        <begin position="70"/>
        <end position="120"/>
    </location>
</feature>
<dbReference type="AlphaFoldDB" id="A0A0B6Z613"/>
<dbReference type="PANTHER" id="PTHR43243:SF4">
    <property type="entry name" value="CATIONIC AMINO ACID TRANSPORTER 4"/>
    <property type="match status" value="1"/>
</dbReference>
<name>A0A0B6Z613_9EUPU</name>
<organism evidence="4">
    <name type="scientific">Arion vulgaris</name>
    <dbReference type="NCBI Taxonomy" id="1028688"/>
    <lineage>
        <taxon>Eukaryota</taxon>
        <taxon>Metazoa</taxon>
        <taxon>Spiralia</taxon>
        <taxon>Lophotrochozoa</taxon>
        <taxon>Mollusca</taxon>
        <taxon>Gastropoda</taxon>
        <taxon>Heterobranchia</taxon>
        <taxon>Euthyneura</taxon>
        <taxon>Panpulmonata</taxon>
        <taxon>Eupulmonata</taxon>
        <taxon>Stylommatophora</taxon>
        <taxon>Helicina</taxon>
        <taxon>Arionoidea</taxon>
        <taxon>Arionidae</taxon>
        <taxon>Arion</taxon>
    </lineage>
</organism>
<keyword evidence="1" id="KW-0813">Transport</keyword>
<dbReference type="InterPro" id="IPR029485">
    <property type="entry name" value="CAT_C"/>
</dbReference>
<feature type="transmembrane region" description="Helical" evidence="2">
    <location>
        <begin position="7"/>
        <end position="29"/>
    </location>
</feature>
<feature type="transmembrane region" description="Helical" evidence="2">
    <location>
        <begin position="35"/>
        <end position="60"/>
    </location>
</feature>